<proteinExistence type="predicted"/>
<evidence type="ECO:0000256" key="2">
    <source>
        <dbReference type="ARBA" id="ARBA00022723"/>
    </source>
</evidence>
<dbReference type="InterPro" id="IPR003656">
    <property type="entry name" value="Znf_BED"/>
</dbReference>
<feature type="domain" description="BED-type" evidence="9">
    <location>
        <begin position="13"/>
        <end position="72"/>
    </location>
</feature>
<dbReference type="OrthoDB" id="1306014at2759"/>
<feature type="compositionally biased region" description="Basic and acidic residues" evidence="7">
    <location>
        <begin position="135"/>
        <end position="152"/>
    </location>
</feature>
<feature type="region of interest" description="Disordered" evidence="7">
    <location>
        <begin position="450"/>
        <end position="502"/>
    </location>
</feature>
<dbReference type="STRING" id="1367422.A0A178ZYU2"/>
<dbReference type="PROSITE" id="PS50808">
    <property type="entry name" value="ZF_BED"/>
    <property type="match status" value="1"/>
</dbReference>
<feature type="compositionally biased region" description="Polar residues" evidence="7">
    <location>
        <begin position="376"/>
        <end position="394"/>
    </location>
</feature>
<dbReference type="Gene3D" id="3.30.160.60">
    <property type="entry name" value="Classic Zinc Finger"/>
    <property type="match status" value="1"/>
</dbReference>
<dbReference type="AlphaFoldDB" id="A0A178ZYU2"/>
<dbReference type="FunFam" id="3.30.160.60:FF:000354">
    <property type="entry name" value="C2H2 finger domain-containing protein"/>
    <property type="match status" value="1"/>
</dbReference>
<dbReference type="PROSITE" id="PS50157">
    <property type="entry name" value="ZINC_FINGER_C2H2_2"/>
    <property type="match status" value="1"/>
</dbReference>
<feature type="compositionally biased region" description="Polar residues" evidence="7">
    <location>
        <begin position="116"/>
        <end position="128"/>
    </location>
</feature>
<dbReference type="InterPro" id="IPR013087">
    <property type="entry name" value="Znf_C2H2_type"/>
</dbReference>
<evidence type="ECO:0000313" key="11">
    <source>
        <dbReference type="Proteomes" id="UP000078343"/>
    </source>
</evidence>
<dbReference type="SUPFAM" id="SSF57667">
    <property type="entry name" value="beta-beta-alpha zinc fingers"/>
    <property type="match status" value="1"/>
</dbReference>
<dbReference type="GO" id="GO:0005634">
    <property type="term" value="C:nucleus"/>
    <property type="evidence" value="ECO:0007669"/>
    <property type="project" value="UniProtKB-SubCell"/>
</dbReference>
<comment type="caution">
    <text evidence="10">The sequence shown here is derived from an EMBL/GenBank/DDBJ whole genome shotgun (WGS) entry which is preliminary data.</text>
</comment>
<gene>
    <name evidence="10" type="ORF">AYL99_00986</name>
</gene>
<feature type="compositionally biased region" description="Low complexity" evidence="7">
    <location>
        <begin position="190"/>
        <end position="204"/>
    </location>
</feature>
<keyword evidence="4" id="KW-0862">Zinc</keyword>
<accession>A0A178ZYU2</accession>
<evidence type="ECO:0000259" key="8">
    <source>
        <dbReference type="PROSITE" id="PS50157"/>
    </source>
</evidence>
<dbReference type="SMART" id="SM00355">
    <property type="entry name" value="ZnF_C2H2"/>
    <property type="match status" value="2"/>
</dbReference>
<evidence type="ECO:0000256" key="5">
    <source>
        <dbReference type="ARBA" id="ARBA00023242"/>
    </source>
</evidence>
<dbReference type="CDD" id="cd20908">
    <property type="entry name" value="SUF4-like"/>
    <property type="match status" value="1"/>
</dbReference>
<keyword evidence="2" id="KW-0479">Metal-binding</keyword>
<evidence type="ECO:0000256" key="7">
    <source>
        <dbReference type="SAM" id="MobiDB-lite"/>
    </source>
</evidence>
<evidence type="ECO:0000256" key="1">
    <source>
        <dbReference type="ARBA" id="ARBA00004123"/>
    </source>
</evidence>
<dbReference type="GeneID" id="30005156"/>
<dbReference type="GO" id="GO:0008270">
    <property type="term" value="F:zinc ion binding"/>
    <property type="evidence" value="ECO:0007669"/>
    <property type="project" value="UniProtKB-KW"/>
</dbReference>
<dbReference type="RefSeq" id="XP_018698381.1">
    <property type="nucleotide sequence ID" value="XM_018832502.1"/>
</dbReference>
<keyword evidence="5" id="KW-0539">Nucleus</keyword>
<evidence type="ECO:0000256" key="3">
    <source>
        <dbReference type="ARBA" id="ARBA00022771"/>
    </source>
</evidence>
<dbReference type="PROSITE" id="PS00028">
    <property type="entry name" value="ZINC_FINGER_C2H2_1"/>
    <property type="match status" value="1"/>
</dbReference>
<organism evidence="10 11">
    <name type="scientific">Fonsecaea erecta</name>
    <dbReference type="NCBI Taxonomy" id="1367422"/>
    <lineage>
        <taxon>Eukaryota</taxon>
        <taxon>Fungi</taxon>
        <taxon>Dikarya</taxon>
        <taxon>Ascomycota</taxon>
        <taxon>Pezizomycotina</taxon>
        <taxon>Eurotiomycetes</taxon>
        <taxon>Chaetothyriomycetidae</taxon>
        <taxon>Chaetothyriales</taxon>
        <taxon>Herpotrichiellaceae</taxon>
        <taxon>Fonsecaea</taxon>
    </lineage>
</organism>
<evidence type="ECO:0000256" key="4">
    <source>
        <dbReference type="ARBA" id="ARBA00022833"/>
    </source>
</evidence>
<feature type="compositionally biased region" description="Low complexity" evidence="7">
    <location>
        <begin position="291"/>
        <end position="300"/>
    </location>
</feature>
<feature type="compositionally biased region" description="Polar residues" evidence="7">
    <location>
        <begin position="178"/>
        <end position="189"/>
    </location>
</feature>
<sequence>MTKKKRHHPDVEEVLARPWCYYCERDFDDLKILINHQKAKHFKCERCGRRLNTAGGLSVHMSQVHKENLTAVDNALPNRAGLDIEIFGMEGIPEDIIQQHNQRVLTNFHQLQAERQASTGNNAQSAQHPNAPKKPKIESVSDIKKRLAEHKAAKLAAEQGDGTSSGGGTPNPPAATVVQAQPQVNTAASPTYPGYQQPYAAPPTNGSYSQSPPFAQPSAALSAPYQASPVYPSAGSPPTVEGYGQHATTLQPGQPGYVQMPYAQPPYVQPPQSSFQPPQPPPVGYPPQPSYSPHQYQSPYPGQPYPAQPAGPPRPFASASPVSGYPQPPPALAPRSLSPATNGNFPAPVRTGSVSLPSAPGLPQRPAFGAPPVNAFQFQQMHQGQIPAPQSHNIVPQYAPGLAPGSTNTQVPPQIPAPNQAAAIDAQDASSLDDLIANASKQADVDAAAAEAAAKSGTPPATATPATTKDEASEDKAGPKKDKEKEKPKATRLVYSDNETSPEEKMALLPKYAFTPVQKTIVV</sequence>
<feature type="compositionally biased region" description="Pro residues" evidence="7">
    <location>
        <begin position="277"/>
        <end position="290"/>
    </location>
</feature>
<dbReference type="EMBL" id="LVYI01000001">
    <property type="protein sequence ID" value="OAP65014.1"/>
    <property type="molecule type" value="Genomic_DNA"/>
</dbReference>
<dbReference type="PANTHER" id="PTHR23215:SF0">
    <property type="entry name" value="BUB3-INTERACTING AND GLEBS MOTIF-CONTAINING PROTEIN ZNF207"/>
    <property type="match status" value="1"/>
</dbReference>
<reference evidence="10 11" key="1">
    <citation type="submission" date="2016-04" db="EMBL/GenBank/DDBJ databases">
        <title>Draft genome of Fonsecaea erecta CBS 125763.</title>
        <authorList>
            <person name="Weiss V.A."/>
            <person name="Vicente V.A."/>
            <person name="Raittz R.T."/>
            <person name="Moreno L.F."/>
            <person name="De Souza E.M."/>
            <person name="Pedrosa F.O."/>
            <person name="Steffens M.B."/>
            <person name="Faoro H."/>
            <person name="Tadra-Sfeir M.Z."/>
            <person name="Najafzadeh M.J."/>
            <person name="Felipe M.S."/>
            <person name="Teixeira M."/>
            <person name="Sun J."/>
            <person name="Xi L."/>
            <person name="Gomes R."/>
            <person name="De Azevedo C.M."/>
            <person name="Salgado C.G."/>
            <person name="Da Silva M.B."/>
            <person name="Nascimento M.F."/>
            <person name="Queiroz-Telles F."/>
            <person name="Attili D.S."/>
            <person name="Gorbushina A."/>
        </authorList>
    </citation>
    <scope>NUCLEOTIDE SEQUENCE [LARGE SCALE GENOMIC DNA]</scope>
    <source>
        <strain evidence="10 11">CBS 125763</strain>
    </source>
</reference>
<name>A0A178ZYU2_9EURO</name>
<dbReference type="InterPro" id="IPR036236">
    <property type="entry name" value="Znf_C2H2_sf"/>
</dbReference>
<dbReference type="GO" id="GO:0003677">
    <property type="term" value="F:DNA binding"/>
    <property type="evidence" value="ECO:0007669"/>
    <property type="project" value="InterPro"/>
</dbReference>
<comment type="subcellular location">
    <subcellularLocation>
        <location evidence="1">Nucleus</location>
    </subcellularLocation>
</comment>
<evidence type="ECO:0000259" key="9">
    <source>
        <dbReference type="PROSITE" id="PS50808"/>
    </source>
</evidence>
<evidence type="ECO:0000313" key="10">
    <source>
        <dbReference type="EMBL" id="OAP65014.1"/>
    </source>
</evidence>
<feature type="compositionally biased region" description="Pro residues" evidence="7">
    <location>
        <begin position="301"/>
        <end position="315"/>
    </location>
</feature>
<dbReference type="PRINTS" id="PR01217">
    <property type="entry name" value="PRICHEXTENSN"/>
</dbReference>
<feature type="compositionally biased region" description="Low complexity" evidence="7">
    <location>
        <begin position="450"/>
        <end position="467"/>
    </location>
</feature>
<dbReference type="PANTHER" id="PTHR23215">
    <property type="entry name" value="ZINC FINGER PROTEIN 207"/>
    <property type="match status" value="1"/>
</dbReference>
<evidence type="ECO:0000256" key="6">
    <source>
        <dbReference type="PROSITE-ProRule" id="PRU00042"/>
    </source>
</evidence>
<dbReference type="Proteomes" id="UP000078343">
    <property type="component" value="Unassembled WGS sequence"/>
</dbReference>
<keyword evidence="3 6" id="KW-0863">Zinc-finger</keyword>
<feature type="region of interest" description="Disordered" evidence="7">
    <location>
        <begin position="116"/>
        <end position="416"/>
    </location>
</feature>
<evidence type="ECO:0008006" key="12">
    <source>
        <dbReference type="Google" id="ProtNLM"/>
    </source>
</evidence>
<keyword evidence="11" id="KW-1185">Reference proteome</keyword>
<feature type="compositionally biased region" description="Basic and acidic residues" evidence="7">
    <location>
        <begin position="468"/>
        <end position="489"/>
    </location>
</feature>
<feature type="domain" description="C2H2-type" evidence="8">
    <location>
        <begin position="42"/>
        <end position="70"/>
    </location>
</feature>
<protein>
    <recommendedName>
        <fullName evidence="12">C2H2-type domain-containing protein</fullName>
    </recommendedName>
</protein>